<dbReference type="AlphaFoldDB" id="B1HNS9"/>
<dbReference type="Pfam" id="PF17668">
    <property type="entry name" value="Acetyltransf_17"/>
    <property type="match status" value="1"/>
</dbReference>
<dbReference type="PANTHER" id="PTHR37817">
    <property type="entry name" value="N-ACETYLTRANSFERASE EIS"/>
    <property type="match status" value="1"/>
</dbReference>
<dbReference type="HOGENOM" id="CLU_050659_3_0_9"/>
<dbReference type="PROSITE" id="PS51186">
    <property type="entry name" value="GNAT"/>
    <property type="match status" value="1"/>
</dbReference>
<dbReference type="InterPro" id="IPR016181">
    <property type="entry name" value="Acyl_CoA_acyltransferase"/>
</dbReference>
<dbReference type="InterPro" id="IPR041380">
    <property type="entry name" value="Acetyltransf_17"/>
</dbReference>
<organism evidence="2 3">
    <name type="scientific">Lysinibacillus sphaericus (strain C3-41)</name>
    <dbReference type="NCBI Taxonomy" id="444177"/>
    <lineage>
        <taxon>Bacteria</taxon>
        <taxon>Bacillati</taxon>
        <taxon>Bacillota</taxon>
        <taxon>Bacilli</taxon>
        <taxon>Bacillales</taxon>
        <taxon>Bacillaceae</taxon>
        <taxon>Lysinibacillus</taxon>
    </lineage>
</organism>
<name>B1HNS9_LYSSC</name>
<dbReference type="PANTHER" id="PTHR37817:SF1">
    <property type="entry name" value="N-ACETYLTRANSFERASE EIS"/>
    <property type="match status" value="1"/>
</dbReference>
<dbReference type="Gene3D" id="3.40.630.30">
    <property type="match status" value="2"/>
</dbReference>
<dbReference type="GO" id="GO:0030649">
    <property type="term" value="P:aminoglycoside antibiotic catabolic process"/>
    <property type="evidence" value="ECO:0007669"/>
    <property type="project" value="TreeGrafter"/>
</dbReference>
<evidence type="ECO:0000313" key="2">
    <source>
        <dbReference type="EMBL" id="ACA42142.1"/>
    </source>
</evidence>
<dbReference type="EnsemblBacteria" id="ACA42142">
    <property type="protein sequence ID" value="ACA42142"/>
    <property type="gene ID" value="Bsph_4698"/>
</dbReference>
<dbReference type="InterPro" id="IPR000182">
    <property type="entry name" value="GNAT_dom"/>
</dbReference>
<dbReference type="GO" id="GO:0034069">
    <property type="term" value="F:aminoglycoside N-acetyltransferase activity"/>
    <property type="evidence" value="ECO:0007669"/>
    <property type="project" value="TreeGrafter"/>
</dbReference>
<dbReference type="InterPro" id="IPR051554">
    <property type="entry name" value="Acetyltransferase_Eis"/>
</dbReference>
<proteinExistence type="predicted"/>
<dbReference type="Proteomes" id="UP000002164">
    <property type="component" value="Chromosome"/>
</dbReference>
<dbReference type="KEGG" id="lsp:Bsph_4698"/>
<dbReference type="Pfam" id="PF13530">
    <property type="entry name" value="SCP2_2"/>
    <property type="match status" value="1"/>
</dbReference>
<dbReference type="EMBL" id="CP000817">
    <property type="protein sequence ID" value="ACA42142.1"/>
    <property type="molecule type" value="Genomic_DNA"/>
</dbReference>
<dbReference type="SUPFAM" id="SSF55729">
    <property type="entry name" value="Acyl-CoA N-acyltransferases (Nat)"/>
    <property type="match status" value="1"/>
</dbReference>
<dbReference type="Gene3D" id="3.30.1050.10">
    <property type="entry name" value="SCP2 sterol-binding domain"/>
    <property type="match status" value="1"/>
</dbReference>
<sequence length="433" mass="49844">MNMNDMSYFENGGELMRVVERLVKEQDFLTFASIVVGAYPGIVNGAQTTKEQLKNLFMENQNHDESLNYFGLWEEGNLIGGMRLHDFQMNLFSKMIPIGGVGLVAVDLLHKKEKVAKELIHQFFNFFLAKGIHFVALYPFRPDFYKKMGFGYGPKMYQYLVEPLSFPKGQTKEHLKYLSVENQQQLTDCYNRVASQQHGMLLKTKSELSSIFKNDENYVIAMEKDDSVQGYIVFSFKKQSESNFMLNNLVIKEWVYETPQALLELSTFLNSQADQVNRIEWNTQEDNVHFFLGDVRNGSNHLIPSVYHENAVSGVGLMYRIINVKGFFEELTTHHFNGVTLTFKLTVTDSLLAENNQQLIIQAVEGTINMNESGPYDVEIIVDVAELSSLVMGVITVQELYMLQRIKISHEQYLQALQKFFFVFEKPKCMTAF</sequence>
<protein>
    <submittedName>
        <fullName evidence="2">GCN5-related N-acetyltransferase</fullName>
    </submittedName>
</protein>
<dbReference type="SUPFAM" id="SSF55718">
    <property type="entry name" value="SCP-like"/>
    <property type="match status" value="1"/>
</dbReference>
<reference evidence="2 3" key="1">
    <citation type="journal article" date="2008" name="J. Bacteriol.">
        <title>Complete genome sequence of the mosquitocidal bacterium Bacillus sphaericus C3-41 and comparison with those of closely related Bacillus species.</title>
        <authorList>
            <person name="Hu X."/>
            <person name="Fan W."/>
            <person name="Han B."/>
            <person name="Liu H."/>
            <person name="Zheng D."/>
            <person name="Li Q."/>
            <person name="Dong W."/>
            <person name="Yan J."/>
            <person name="Gao M."/>
            <person name="Berry C."/>
            <person name="Yuan Z."/>
        </authorList>
    </citation>
    <scope>NUCLEOTIDE SEQUENCE [LARGE SCALE GENOMIC DNA]</scope>
    <source>
        <strain evidence="2 3">C3-41</strain>
    </source>
</reference>
<accession>B1HNS9</accession>
<evidence type="ECO:0000259" key="1">
    <source>
        <dbReference type="PROSITE" id="PS51186"/>
    </source>
</evidence>
<keyword evidence="2" id="KW-0808">Transferase</keyword>
<gene>
    <name evidence="2" type="ordered locus">Bsph_4698</name>
</gene>
<feature type="domain" description="N-acetyltransferase" evidence="1">
    <location>
        <begin position="18"/>
        <end position="173"/>
    </location>
</feature>
<evidence type="ECO:0000313" key="3">
    <source>
        <dbReference type="Proteomes" id="UP000002164"/>
    </source>
</evidence>
<dbReference type="Pfam" id="PF13527">
    <property type="entry name" value="Acetyltransf_9"/>
    <property type="match status" value="1"/>
</dbReference>
<dbReference type="InterPro" id="IPR025559">
    <property type="entry name" value="Eis_dom"/>
</dbReference>
<dbReference type="InterPro" id="IPR036527">
    <property type="entry name" value="SCP2_sterol-bd_dom_sf"/>
</dbReference>